<reference evidence="2" key="2">
    <citation type="journal article" date="2020" name="Appl. Environ. Microbiol.">
        <title>Multiple intercontinental introductions associated with the emergence of a plant pathogen in Europe.</title>
        <authorList>
            <person name="Landa B.B."/>
            <person name="Castillo A.I."/>
            <person name="Giampetruzzi A."/>
            <person name="Kahn A."/>
            <person name="Roman-Ecija M."/>
            <person name="Velasco-Amo M.P."/>
            <person name="Navas-Cortes J.A."/>
            <person name="Marco-Noales E."/>
            <person name="Barbe S."/>
            <person name="Moralejo E."/>
            <person name="Coletta-Filho H.D."/>
            <person name="Saldarelli P."/>
            <person name="Saponari M."/>
            <person name="Almeida R.P.P."/>
        </authorList>
    </citation>
    <scope>NUCLEOTIDE SEQUENCE</scope>
    <source>
        <strain evidence="2">XYL1981</strain>
    </source>
</reference>
<protein>
    <submittedName>
        <fullName evidence="2">Uncharacterized protein</fullName>
    </submittedName>
</protein>
<evidence type="ECO:0000256" key="1">
    <source>
        <dbReference type="SAM" id="Phobius"/>
    </source>
</evidence>
<dbReference type="Pfam" id="PF19723">
    <property type="entry name" value="DUF6216"/>
    <property type="match status" value="1"/>
</dbReference>
<dbReference type="EMBL" id="VDCJ01000350">
    <property type="protein sequence ID" value="MRU24320.1"/>
    <property type="molecule type" value="Genomic_DNA"/>
</dbReference>
<dbReference type="AlphaFoldDB" id="A0A9Q4MIV6"/>
<organism evidence="2 3">
    <name type="scientific">Xylella fastidiosa subsp. multiplex</name>
    <dbReference type="NCBI Taxonomy" id="644357"/>
    <lineage>
        <taxon>Bacteria</taxon>
        <taxon>Pseudomonadati</taxon>
        <taxon>Pseudomonadota</taxon>
        <taxon>Gammaproteobacteria</taxon>
        <taxon>Lysobacterales</taxon>
        <taxon>Lysobacteraceae</taxon>
        <taxon>Xylella</taxon>
    </lineage>
</organism>
<accession>A0A9Q4MIV6</accession>
<keyword evidence="1" id="KW-0812">Transmembrane</keyword>
<dbReference type="Proteomes" id="UP000474061">
    <property type="component" value="Unassembled WGS sequence"/>
</dbReference>
<reference evidence="2" key="1">
    <citation type="submission" date="2019-05" db="EMBL/GenBank/DDBJ databases">
        <authorList>
            <person name="Castillo A."/>
            <person name="Giampetruzzi A."/>
            <person name="Landa B."/>
            <person name="Saponari M."/>
            <person name="Almeida R.P.P."/>
            <person name="Moralejo E."/>
            <person name="Marco-Noales E."/>
            <person name="Velasco-Amo M.P."/>
            <person name="Roman-Ecija M."/>
            <person name="Navarro I."/>
            <person name="Monterde A."/>
            <person name="Barbe S."/>
        </authorList>
    </citation>
    <scope>NUCLEOTIDE SEQUENCE</scope>
    <source>
        <strain evidence="2">XYL1981</strain>
    </source>
</reference>
<dbReference type="RefSeq" id="WP_004085403.1">
    <property type="nucleotide sequence ID" value="NZ_CP052853.1"/>
</dbReference>
<feature type="transmembrane region" description="Helical" evidence="1">
    <location>
        <begin position="252"/>
        <end position="269"/>
    </location>
</feature>
<gene>
    <name evidence="2" type="ORF">FG476_09685</name>
</gene>
<keyword evidence="1" id="KW-0472">Membrane</keyword>
<feature type="transmembrane region" description="Helical" evidence="1">
    <location>
        <begin position="145"/>
        <end position="166"/>
    </location>
</feature>
<evidence type="ECO:0000313" key="3">
    <source>
        <dbReference type="Proteomes" id="UP000474061"/>
    </source>
</evidence>
<comment type="caution">
    <text evidence="2">The sequence shown here is derived from an EMBL/GenBank/DDBJ whole genome shotgun (WGS) entry which is preliminary data.</text>
</comment>
<feature type="transmembrane region" description="Helical" evidence="1">
    <location>
        <begin position="31"/>
        <end position="49"/>
    </location>
</feature>
<sequence>MNGTGIEANANFSLERRILVDYVDILSEKTITILIFICLLVFSAIYISWRVSSFYPIHMRLLRLFISKSDIEDAVISKHLSNQAALITFRMAFGIQSHTLRDAKKVANFAESKNISLNLIGKAGAAFDLNTCSINKKKVPKRISCVLLFILSMILIFAAFMSGVFATSNRLVGQLNETGTWILLSENEAKIGSSFFNLFGKNETINIQNCNAKEIVTEKRLNNRDHQIICGIWNSASIKKSLQKSINEQQKALIILMIVLLWFFIDLINTTKNWYCAIQLNSILGSKS</sequence>
<keyword evidence="1" id="KW-1133">Transmembrane helix</keyword>
<proteinExistence type="predicted"/>
<name>A0A9Q4MIV6_XYLFS</name>
<dbReference type="InterPro" id="IPR046188">
    <property type="entry name" value="DUF6216"/>
</dbReference>
<evidence type="ECO:0000313" key="2">
    <source>
        <dbReference type="EMBL" id="MRU24320.1"/>
    </source>
</evidence>